<keyword evidence="3" id="KW-0479">Metal-binding</keyword>
<dbReference type="GO" id="GO:0016702">
    <property type="term" value="F:oxidoreductase activity, acting on single donors with incorporation of molecular oxygen, incorporation of two atoms of oxygen"/>
    <property type="evidence" value="ECO:0007669"/>
    <property type="project" value="UniProtKB-ARBA"/>
</dbReference>
<dbReference type="OrthoDB" id="7396853at2759"/>
<dbReference type="PANTHER" id="PTHR30096:SF0">
    <property type="entry name" value="4,5-DOPA DIOXYGENASE EXTRADIOL-LIKE PROTEIN"/>
    <property type="match status" value="1"/>
</dbReference>
<accession>M2V4E1</accession>
<dbReference type="CDD" id="cd07363">
    <property type="entry name" value="45_DOPA_Dioxygenase"/>
    <property type="match status" value="1"/>
</dbReference>
<dbReference type="Pfam" id="PF02900">
    <property type="entry name" value="LigB"/>
    <property type="match status" value="1"/>
</dbReference>
<evidence type="ECO:0000313" key="8">
    <source>
        <dbReference type="EMBL" id="EMD94858.1"/>
    </source>
</evidence>
<feature type="chain" id="PRO_5004027849" description="Extradiol ring-cleavage dioxygenase class III enzyme subunit B domain-containing protein" evidence="6">
    <location>
        <begin position="23"/>
        <end position="325"/>
    </location>
</feature>
<reference evidence="9" key="2">
    <citation type="journal article" date="2013" name="PLoS Genet.">
        <title>Comparative genome structure, secondary metabolite, and effector coding capacity across Cochliobolus pathogens.</title>
        <authorList>
            <person name="Condon B.J."/>
            <person name="Leng Y."/>
            <person name="Wu D."/>
            <person name="Bushley K.E."/>
            <person name="Ohm R.A."/>
            <person name="Otillar R."/>
            <person name="Martin J."/>
            <person name="Schackwitz W."/>
            <person name="Grimwood J."/>
            <person name="MohdZainudin N."/>
            <person name="Xue C."/>
            <person name="Wang R."/>
            <person name="Manning V.A."/>
            <person name="Dhillon B."/>
            <person name="Tu Z.J."/>
            <person name="Steffenson B.J."/>
            <person name="Salamov A."/>
            <person name="Sun H."/>
            <person name="Lowry S."/>
            <person name="LaButti K."/>
            <person name="Han J."/>
            <person name="Copeland A."/>
            <person name="Lindquist E."/>
            <person name="Barry K."/>
            <person name="Schmutz J."/>
            <person name="Baker S.E."/>
            <person name="Ciuffetti L.M."/>
            <person name="Grigoriev I.V."/>
            <person name="Zhong S."/>
            <person name="Turgeon B.G."/>
        </authorList>
    </citation>
    <scope>NUCLEOTIDE SEQUENCE [LARGE SCALE GENOMIC DNA]</scope>
    <source>
        <strain evidence="9">C5 / ATCC 48332 / race O</strain>
    </source>
</reference>
<evidence type="ECO:0000259" key="7">
    <source>
        <dbReference type="Pfam" id="PF02900"/>
    </source>
</evidence>
<evidence type="ECO:0000256" key="1">
    <source>
        <dbReference type="ARBA" id="ARBA00001947"/>
    </source>
</evidence>
<protein>
    <recommendedName>
        <fullName evidence="7">Extradiol ring-cleavage dioxygenase class III enzyme subunit B domain-containing protein</fullName>
    </recommendedName>
</protein>
<keyword evidence="5" id="KW-0560">Oxidoreductase</keyword>
<evidence type="ECO:0000256" key="3">
    <source>
        <dbReference type="ARBA" id="ARBA00022723"/>
    </source>
</evidence>
<dbReference type="SUPFAM" id="SSF53213">
    <property type="entry name" value="LigB-like"/>
    <property type="match status" value="1"/>
</dbReference>
<dbReference type="Proteomes" id="UP000016936">
    <property type="component" value="Unassembled WGS sequence"/>
</dbReference>
<dbReference type="InterPro" id="IPR004183">
    <property type="entry name" value="Xdiol_dOase_suB"/>
</dbReference>
<feature type="signal peptide" evidence="6">
    <location>
        <begin position="1"/>
        <end position="22"/>
    </location>
</feature>
<comment type="similarity">
    <text evidence="2">Belongs to the DODA-type extradiol aromatic ring-opening dioxygenase family.</text>
</comment>
<dbReference type="PANTHER" id="PTHR30096">
    <property type="entry name" value="4,5-DOPA DIOXYGENASE EXTRADIOL-LIKE PROTEIN"/>
    <property type="match status" value="1"/>
</dbReference>
<sequence>MKPFHRASSLITSLLGIQRTSAQQPSSSSNATINPLRGVEQLPISSYAGNMTRIAPVISVSHGGGPMPLLGDPSHEAITKSLKTRVPKILKLGTPEAPKAIVLVTAHWSTTKVTVSSGPKHELLYDYYGFPPESYQVKHDAPGSPEVADQVVKALSEAGIECEKDPKRPWDHGVFVPMKLIDPPASIPIVQISVLSSESAAQSYAIGRALSTLRSQNIAIVGSGFPTFHNLRFFQQINNPSLQAQIAEWSKHVTDAAMTDDDAKREDKFLHWRTWPHSYIAHPNTGAEHFLPLIVCAGAAGATPGKNYADALRGMDMYNYYWDEE</sequence>
<name>M2V4E1_COCH5</name>
<feature type="domain" description="Extradiol ring-cleavage dioxygenase class III enzyme subunit B" evidence="7">
    <location>
        <begin position="79"/>
        <end position="303"/>
    </location>
</feature>
<dbReference type="Gene3D" id="3.40.830.10">
    <property type="entry name" value="LigB-like"/>
    <property type="match status" value="1"/>
</dbReference>
<keyword evidence="6" id="KW-0732">Signal</keyword>
<keyword evidence="4" id="KW-0862">Zinc</keyword>
<dbReference type="EMBL" id="KB445571">
    <property type="protein sequence ID" value="EMD94858.1"/>
    <property type="molecule type" value="Genomic_DNA"/>
</dbReference>
<keyword evidence="9" id="KW-1185">Reference proteome</keyword>
<organism evidence="8 9">
    <name type="scientific">Cochliobolus heterostrophus (strain C5 / ATCC 48332 / race O)</name>
    <name type="common">Southern corn leaf blight fungus</name>
    <name type="synonym">Bipolaris maydis</name>
    <dbReference type="NCBI Taxonomy" id="701091"/>
    <lineage>
        <taxon>Eukaryota</taxon>
        <taxon>Fungi</taxon>
        <taxon>Dikarya</taxon>
        <taxon>Ascomycota</taxon>
        <taxon>Pezizomycotina</taxon>
        <taxon>Dothideomycetes</taxon>
        <taxon>Pleosporomycetidae</taxon>
        <taxon>Pleosporales</taxon>
        <taxon>Pleosporineae</taxon>
        <taxon>Pleosporaceae</taxon>
        <taxon>Bipolaris</taxon>
    </lineage>
</organism>
<gene>
    <name evidence="8" type="ORF">COCHEDRAFT_1168163</name>
</gene>
<dbReference type="GO" id="GO:0008198">
    <property type="term" value="F:ferrous iron binding"/>
    <property type="evidence" value="ECO:0007669"/>
    <property type="project" value="InterPro"/>
</dbReference>
<dbReference type="OMA" id="AGPCFFM"/>
<dbReference type="eggNOG" id="ENOG502QS66">
    <property type="taxonomic scope" value="Eukaryota"/>
</dbReference>
<evidence type="ECO:0000256" key="4">
    <source>
        <dbReference type="ARBA" id="ARBA00022833"/>
    </source>
</evidence>
<dbReference type="HOGENOM" id="CLU_046582_0_0_1"/>
<reference evidence="8 9" key="1">
    <citation type="journal article" date="2012" name="PLoS Pathog.">
        <title>Diverse lifestyles and strategies of plant pathogenesis encoded in the genomes of eighteen Dothideomycetes fungi.</title>
        <authorList>
            <person name="Ohm R.A."/>
            <person name="Feau N."/>
            <person name="Henrissat B."/>
            <person name="Schoch C.L."/>
            <person name="Horwitz B.A."/>
            <person name="Barry K.W."/>
            <person name="Condon B.J."/>
            <person name="Copeland A.C."/>
            <person name="Dhillon B."/>
            <person name="Glaser F."/>
            <person name="Hesse C.N."/>
            <person name="Kosti I."/>
            <person name="LaButti K."/>
            <person name="Lindquist E.A."/>
            <person name="Lucas S."/>
            <person name="Salamov A.A."/>
            <person name="Bradshaw R.E."/>
            <person name="Ciuffetti L."/>
            <person name="Hamelin R.C."/>
            <person name="Kema G.H.J."/>
            <person name="Lawrence C."/>
            <person name="Scott J.A."/>
            <person name="Spatafora J.W."/>
            <person name="Turgeon B.G."/>
            <person name="de Wit P.J.G.M."/>
            <person name="Zhong S."/>
            <person name="Goodwin S.B."/>
            <person name="Grigoriev I.V."/>
        </authorList>
    </citation>
    <scope>NUCLEOTIDE SEQUENCE [LARGE SCALE GENOMIC DNA]</scope>
    <source>
        <strain evidence="9">C5 / ATCC 48332 / race O</strain>
    </source>
</reference>
<dbReference type="GO" id="GO:0008270">
    <property type="term" value="F:zinc ion binding"/>
    <property type="evidence" value="ECO:0007669"/>
    <property type="project" value="InterPro"/>
</dbReference>
<evidence type="ECO:0000313" key="9">
    <source>
        <dbReference type="Proteomes" id="UP000016936"/>
    </source>
</evidence>
<evidence type="ECO:0000256" key="6">
    <source>
        <dbReference type="SAM" id="SignalP"/>
    </source>
</evidence>
<evidence type="ECO:0000256" key="5">
    <source>
        <dbReference type="ARBA" id="ARBA00023002"/>
    </source>
</evidence>
<comment type="cofactor">
    <cofactor evidence="1">
        <name>Zn(2+)</name>
        <dbReference type="ChEBI" id="CHEBI:29105"/>
    </cofactor>
</comment>
<dbReference type="AlphaFoldDB" id="M2V4E1"/>
<evidence type="ECO:0000256" key="2">
    <source>
        <dbReference type="ARBA" id="ARBA00007581"/>
    </source>
</evidence>
<proteinExistence type="inferred from homology"/>
<dbReference type="InterPro" id="IPR014436">
    <property type="entry name" value="Extradiol_dOase_DODA"/>
</dbReference>